<dbReference type="GO" id="GO:0009927">
    <property type="term" value="F:histidine phosphotransfer kinase activity"/>
    <property type="evidence" value="ECO:0007669"/>
    <property type="project" value="TreeGrafter"/>
</dbReference>
<dbReference type="PATRIC" id="fig|272123.3.peg.5243"/>
<keyword evidence="6 12" id="KW-0418">Kinase</keyword>
<dbReference type="FunFam" id="1.10.287.130:FF:000001">
    <property type="entry name" value="Two-component sensor histidine kinase"/>
    <property type="match status" value="1"/>
</dbReference>
<feature type="domain" description="Response regulatory" evidence="11">
    <location>
        <begin position="498"/>
        <end position="614"/>
    </location>
</feature>
<proteinExistence type="inferred from homology"/>
<evidence type="ECO:0000256" key="2">
    <source>
        <dbReference type="ARBA" id="ARBA00006402"/>
    </source>
</evidence>
<organism evidence="12 13">
    <name type="scientific">Anabaena cylindrica (strain ATCC 27899 / PCC 7122)</name>
    <dbReference type="NCBI Taxonomy" id="272123"/>
    <lineage>
        <taxon>Bacteria</taxon>
        <taxon>Bacillati</taxon>
        <taxon>Cyanobacteriota</taxon>
        <taxon>Cyanophyceae</taxon>
        <taxon>Nostocales</taxon>
        <taxon>Nostocaceae</taxon>
        <taxon>Anabaena</taxon>
    </lineage>
</organism>
<accession>K9ZNQ3</accession>
<dbReference type="GO" id="GO:0000155">
    <property type="term" value="F:phosphorelay sensor kinase activity"/>
    <property type="evidence" value="ECO:0007669"/>
    <property type="project" value="InterPro"/>
</dbReference>
<dbReference type="RefSeq" id="WP_015216783.1">
    <property type="nucleotide sequence ID" value="NC_019771.1"/>
</dbReference>
<dbReference type="EC" id="2.7.13.3" evidence="3"/>
<keyword evidence="7" id="KW-0902">Two-component regulatory system</keyword>
<dbReference type="Gene3D" id="3.30.565.10">
    <property type="entry name" value="Histidine kinase-like ATPase, C-terminal domain"/>
    <property type="match status" value="1"/>
</dbReference>
<dbReference type="Proteomes" id="UP000010474">
    <property type="component" value="Chromosome"/>
</dbReference>
<dbReference type="InterPro" id="IPR005467">
    <property type="entry name" value="His_kinase_dom"/>
</dbReference>
<dbReference type="SMART" id="SM00388">
    <property type="entry name" value="HisKA"/>
    <property type="match status" value="1"/>
</dbReference>
<dbReference type="PROSITE" id="PS50109">
    <property type="entry name" value="HIS_KIN"/>
    <property type="match status" value="1"/>
</dbReference>
<dbReference type="CDD" id="cd17546">
    <property type="entry name" value="REC_hyHK_CKI1_RcsC-like"/>
    <property type="match status" value="1"/>
</dbReference>
<dbReference type="PANTHER" id="PTHR43047">
    <property type="entry name" value="TWO-COMPONENT HISTIDINE PROTEIN KINASE"/>
    <property type="match status" value="1"/>
</dbReference>
<keyword evidence="13" id="KW-1185">Reference proteome</keyword>
<dbReference type="InterPro" id="IPR003661">
    <property type="entry name" value="HisK_dim/P_dom"/>
</dbReference>
<evidence type="ECO:0000313" key="12">
    <source>
        <dbReference type="EMBL" id="AFZ60167.1"/>
    </source>
</evidence>
<feature type="modified residue" description="4-aspartylphosphate" evidence="9">
    <location>
        <position position="547"/>
    </location>
</feature>
<dbReference type="SUPFAM" id="SSF55874">
    <property type="entry name" value="ATPase domain of HSP90 chaperone/DNA topoisomerase II/histidine kinase"/>
    <property type="match status" value="1"/>
</dbReference>
<evidence type="ECO:0000259" key="10">
    <source>
        <dbReference type="PROSITE" id="PS50109"/>
    </source>
</evidence>
<dbReference type="InterPro" id="IPR036890">
    <property type="entry name" value="HATPase_C_sf"/>
</dbReference>
<dbReference type="HOGENOM" id="CLU_000445_114_15_3"/>
<evidence type="ECO:0000256" key="3">
    <source>
        <dbReference type="ARBA" id="ARBA00012438"/>
    </source>
</evidence>
<dbReference type="PRINTS" id="PR00344">
    <property type="entry name" value="BCTRLSENSOR"/>
</dbReference>
<dbReference type="eggNOG" id="COG2205">
    <property type="taxonomic scope" value="Bacteria"/>
</dbReference>
<dbReference type="Pfam" id="PF00072">
    <property type="entry name" value="Response_reg"/>
    <property type="match status" value="1"/>
</dbReference>
<dbReference type="eggNOG" id="COG0745">
    <property type="taxonomic scope" value="Bacteria"/>
</dbReference>
<evidence type="ECO:0000256" key="6">
    <source>
        <dbReference type="ARBA" id="ARBA00022777"/>
    </source>
</evidence>
<dbReference type="OrthoDB" id="459598at2"/>
<evidence type="ECO:0000313" key="13">
    <source>
        <dbReference type="Proteomes" id="UP000010474"/>
    </source>
</evidence>
<dbReference type="PROSITE" id="PS50110">
    <property type="entry name" value="RESPONSE_REGULATORY"/>
    <property type="match status" value="1"/>
</dbReference>
<dbReference type="InterPro" id="IPR001789">
    <property type="entry name" value="Sig_transdc_resp-reg_receiver"/>
</dbReference>
<dbReference type="CDD" id="cd00082">
    <property type="entry name" value="HisKA"/>
    <property type="match status" value="1"/>
</dbReference>
<evidence type="ECO:0000256" key="4">
    <source>
        <dbReference type="ARBA" id="ARBA00022553"/>
    </source>
</evidence>
<keyword evidence="4 9" id="KW-0597">Phosphoprotein</keyword>
<reference evidence="13" key="1">
    <citation type="journal article" date="2013" name="Proc. Natl. Acad. Sci. U.S.A.">
        <title>Improving the coverage of the cyanobacterial phylum using diversity-driven genome sequencing.</title>
        <authorList>
            <person name="Shih P.M."/>
            <person name="Wu D."/>
            <person name="Latifi A."/>
            <person name="Axen S.D."/>
            <person name="Fewer D.P."/>
            <person name="Talla E."/>
            <person name="Calteau A."/>
            <person name="Cai F."/>
            <person name="Tandeau de Marsac N."/>
            <person name="Rippka R."/>
            <person name="Herdman M."/>
            <person name="Sivonen K."/>
            <person name="Coursin T."/>
            <person name="Laurent T."/>
            <person name="Goodwin L."/>
            <person name="Nolan M."/>
            <person name="Davenport K.W."/>
            <person name="Han C.S."/>
            <person name="Rubin E.M."/>
            <person name="Eisen J.A."/>
            <person name="Woyke T."/>
            <person name="Gugger M."/>
            <person name="Kerfeld C.A."/>
        </authorList>
    </citation>
    <scope>NUCLEOTIDE SEQUENCE [LARGE SCALE GENOMIC DNA]</scope>
    <source>
        <strain evidence="13">ATCC 27899 / PCC 7122</strain>
    </source>
</reference>
<dbReference type="FunFam" id="3.30.565.10:FF:000010">
    <property type="entry name" value="Sensor histidine kinase RcsC"/>
    <property type="match status" value="1"/>
</dbReference>
<evidence type="ECO:0000259" key="11">
    <source>
        <dbReference type="PROSITE" id="PS50110"/>
    </source>
</evidence>
<dbReference type="SMART" id="SM00448">
    <property type="entry name" value="REC"/>
    <property type="match status" value="1"/>
</dbReference>
<dbReference type="InterPro" id="IPR011006">
    <property type="entry name" value="CheY-like_superfamily"/>
</dbReference>
<dbReference type="AlphaFoldDB" id="K9ZNQ3"/>
<dbReference type="Gene3D" id="3.40.50.2300">
    <property type="match status" value="1"/>
</dbReference>
<protein>
    <recommendedName>
        <fullName evidence="8">Circadian input-output histidine kinase CikA</fullName>
        <ecNumber evidence="3">2.7.13.3</ecNumber>
    </recommendedName>
</protein>
<dbReference type="Pfam" id="PF02518">
    <property type="entry name" value="HATPase_c"/>
    <property type="match status" value="1"/>
</dbReference>
<name>K9ZNQ3_ANACC</name>
<evidence type="ECO:0000256" key="5">
    <source>
        <dbReference type="ARBA" id="ARBA00022679"/>
    </source>
</evidence>
<dbReference type="InterPro" id="IPR004358">
    <property type="entry name" value="Sig_transdc_His_kin-like_C"/>
</dbReference>
<comment type="catalytic activity">
    <reaction evidence="1">
        <text>ATP + protein L-histidine = ADP + protein N-phospho-L-histidine.</text>
        <dbReference type="EC" id="2.7.13.3"/>
    </reaction>
</comment>
<dbReference type="SUPFAM" id="SSF52172">
    <property type="entry name" value="CheY-like"/>
    <property type="match status" value="1"/>
</dbReference>
<evidence type="ECO:0000256" key="8">
    <source>
        <dbReference type="ARBA" id="ARBA00074306"/>
    </source>
</evidence>
<dbReference type="KEGG" id="acy:Anacy_4823"/>
<dbReference type="PANTHER" id="PTHR43047:SF63">
    <property type="entry name" value="HISTIDINE KINASE"/>
    <property type="match status" value="1"/>
</dbReference>
<dbReference type="Gene3D" id="1.10.287.130">
    <property type="match status" value="1"/>
</dbReference>
<comment type="similarity">
    <text evidence="2">In the N-terminal section; belongs to the phytochrome family.</text>
</comment>
<dbReference type="EMBL" id="CP003659">
    <property type="protein sequence ID" value="AFZ60167.1"/>
    <property type="molecule type" value="Genomic_DNA"/>
</dbReference>
<evidence type="ECO:0000256" key="9">
    <source>
        <dbReference type="PROSITE-ProRule" id="PRU00169"/>
    </source>
</evidence>
<evidence type="ECO:0000256" key="1">
    <source>
        <dbReference type="ARBA" id="ARBA00000085"/>
    </source>
</evidence>
<dbReference type="GO" id="GO:0005886">
    <property type="term" value="C:plasma membrane"/>
    <property type="evidence" value="ECO:0007669"/>
    <property type="project" value="TreeGrafter"/>
</dbReference>
<dbReference type="STRING" id="272123.Anacy_4823"/>
<evidence type="ECO:0000256" key="7">
    <source>
        <dbReference type="ARBA" id="ARBA00023012"/>
    </source>
</evidence>
<dbReference type="SUPFAM" id="SSF47384">
    <property type="entry name" value="Homodimeric domain of signal transducing histidine kinase"/>
    <property type="match status" value="1"/>
</dbReference>
<dbReference type="NCBIfam" id="NF038297">
    <property type="entry name" value="hybrid_HK_HrmK"/>
    <property type="match status" value="1"/>
</dbReference>
<dbReference type="SMART" id="SM00387">
    <property type="entry name" value="HATPase_c"/>
    <property type="match status" value="1"/>
</dbReference>
<dbReference type="Pfam" id="PF00512">
    <property type="entry name" value="HisKA"/>
    <property type="match status" value="1"/>
</dbReference>
<dbReference type="InterPro" id="IPR003594">
    <property type="entry name" value="HATPase_dom"/>
</dbReference>
<gene>
    <name evidence="12" type="ordered locus">Anacy_4823</name>
</gene>
<keyword evidence="5" id="KW-0808">Transferase</keyword>
<feature type="domain" description="Histidine kinase" evidence="10">
    <location>
        <begin position="239"/>
        <end position="457"/>
    </location>
</feature>
<dbReference type="CDD" id="cd16922">
    <property type="entry name" value="HATPase_EvgS-ArcB-TorS-like"/>
    <property type="match status" value="1"/>
</dbReference>
<sequence length="627" mass="70219">MQQSSSLPEQNSQINGTPTVLTTIQQLQDNLWLERRLNHLQSRLNDCLLSSAEPMPQATITESEIFQTVVDELYNALNASWEELTECTVGIAQCQPQEMVGNICYVSHSSSTPGIPIPEIKLKAGKKLRLRLKAAIKLKDLQQMERQKPALAWRLVDDSSNVMTWLVIATTKSNHDIDTIDSLPTQLRSQLITRTVGYCNTALAQLRQMQSWQQHCQQLANFNQELERTNLLKNQFLANTSHEIRTPLSSIIGFTHLLLAQGYEPEKQRHQEYLHIIQSSGKHLLCLINDILDLSKIEANQLEVQWEMVDVPSLCRNVLALVKEKAANKGLKLRLEIDDDVKTLLADPLRLKQMLLNLLFNAVKFTNTGSVGLRVTAQDLYLRFTIWDTGIGISPENQALLFRPYSQIINPGAESNEGTGLGLVVTQRLVEIHGGSLELESEVNRGSYFTISLPFQPMGKVLEAIEVNAEKDLEISKETSNYSGSLSDSIIPVSISPKILLVEDDVGNAELIKIYLGRLGYQVTCVQNSEQMWATLPQLQPAVILMDVSLPDGNGLNLVQQLRDKQQYQQIPIIAQTAMAMKGDRETCLAAGVNDYISKPIDLQLLASLMAKYCQLRDEDAKKLNSK</sequence>
<dbReference type="InterPro" id="IPR036097">
    <property type="entry name" value="HisK_dim/P_sf"/>
</dbReference>